<evidence type="ECO:0000313" key="3">
    <source>
        <dbReference type="Proteomes" id="UP000680038"/>
    </source>
</evidence>
<proteinExistence type="predicted"/>
<sequence length="56" mass="6388">MDIQLRVVLDDNKKLSGKIQDSIYGLGKGLPYSITALIPGMLCYVYITMYVDYQRI</sequence>
<dbReference type="Proteomes" id="UP000680038">
    <property type="component" value="Unassembled WGS sequence"/>
</dbReference>
<evidence type="ECO:0000313" key="2">
    <source>
        <dbReference type="EMBL" id="CAG4993644.1"/>
    </source>
</evidence>
<feature type="transmembrane region" description="Helical" evidence="1">
    <location>
        <begin position="30"/>
        <end position="51"/>
    </location>
</feature>
<keyword evidence="3" id="KW-1185">Reference proteome</keyword>
<comment type="caution">
    <text evidence="2">The sequence shown here is derived from an EMBL/GenBank/DDBJ whole genome shotgun (WGS) entry which is preliminary data.</text>
</comment>
<accession>A0A916JA29</accession>
<protein>
    <submittedName>
        <fullName evidence="2">Uncharacterized protein</fullName>
    </submittedName>
</protein>
<keyword evidence="1" id="KW-0812">Transmembrane</keyword>
<name>A0A916JA29_9BACT</name>
<evidence type="ECO:0000256" key="1">
    <source>
        <dbReference type="SAM" id="Phobius"/>
    </source>
</evidence>
<keyword evidence="1" id="KW-1133">Transmembrane helix</keyword>
<dbReference type="AlphaFoldDB" id="A0A916JA29"/>
<reference evidence="2" key="1">
    <citation type="submission" date="2021-04" db="EMBL/GenBank/DDBJ databases">
        <authorList>
            <person name="Rodrigo-Torres L."/>
            <person name="Arahal R. D."/>
            <person name="Lucena T."/>
        </authorList>
    </citation>
    <scope>NUCLEOTIDE SEQUENCE</scope>
    <source>
        <strain evidence="2">CECT 9275</strain>
    </source>
</reference>
<gene>
    <name evidence="2" type="ORF">DYBT9275_01206</name>
</gene>
<keyword evidence="1" id="KW-0472">Membrane</keyword>
<dbReference type="EMBL" id="CAJRAF010000001">
    <property type="protein sequence ID" value="CAG4993644.1"/>
    <property type="molecule type" value="Genomic_DNA"/>
</dbReference>
<organism evidence="2 3">
    <name type="scientific">Dyadobacter helix</name>
    <dbReference type="NCBI Taxonomy" id="2822344"/>
    <lineage>
        <taxon>Bacteria</taxon>
        <taxon>Pseudomonadati</taxon>
        <taxon>Bacteroidota</taxon>
        <taxon>Cytophagia</taxon>
        <taxon>Cytophagales</taxon>
        <taxon>Spirosomataceae</taxon>
        <taxon>Dyadobacter</taxon>
    </lineage>
</organism>